<protein>
    <recommendedName>
        <fullName evidence="2">Anaphase-promoting complex subunit 5</fullName>
    </recommendedName>
    <alternativeName>
        <fullName evidence="7">Cyclosome subunit 5</fullName>
    </alternativeName>
</protein>
<keyword evidence="5" id="KW-0833">Ubl conjugation pathway</keyword>
<feature type="domain" description="Anaphase-promoting complex subunit 5" evidence="10">
    <location>
        <begin position="276"/>
        <end position="365"/>
    </location>
</feature>
<evidence type="ECO:0000256" key="5">
    <source>
        <dbReference type="ARBA" id="ARBA00022786"/>
    </source>
</evidence>
<feature type="signal peptide" evidence="9">
    <location>
        <begin position="1"/>
        <end position="22"/>
    </location>
</feature>
<comment type="function">
    <text evidence="8">Component of the anaphase promoting complex/cyclosome (APC/C), a cell cycle-regulated E3 ubiquitin ligase that controls progression through mitosis and the G1 phase of the cell cycle. The APC/C complex acts by mediating ubiquitination and subsequent degradation of target proteins: it mainly mediates the formation of 'Lys-11'-linked polyubiquitin chains and, to a lower extent, the formation of 'Lys-48'- and 'Lys-63'-linked polyubiquitin chains. The APC/C complex catalyzes assembly of branched 'Lys-11'-/'Lys-48'-linked branched ubiquitin chains on target proteins.</text>
</comment>
<dbReference type="PANTHER" id="PTHR12830">
    <property type="entry name" value="ANAPHASE-PROMOTING COMPLEX SUBUNIT 5"/>
    <property type="match status" value="1"/>
</dbReference>
<evidence type="ECO:0000259" key="10">
    <source>
        <dbReference type="Pfam" id="PF12862"/>
    </source>
</evidence>
<evidence type="ECO:0000256" key="8">
    <source>
        <dbReference type="ARBA" id="ARBA00045696"/>
    </source>
</evidence>
<dbReference type="Proteomes" id="UP000235672">
    <property type="component" value="Unassembled WGS sequence"/>
</dbReference>
<dbReference type="EMBL" id="KZ613469">
    <property type="protein sequence ID" value="PMD25617.1"/>
    <property type="molecule type" value="Genomic_DNA"/>
</dbReference>
<keyword evidence="12" id="KW-1185">Reference proteome</keyword>
<evidence type="ECO:0000313" key="11">
    <source>
        <dbReference type="EMBL" id="PMD25617.1"/>
    </source>
</evidence>
<dbReference type="GO" id="GO:0031145">
    <property type="term" value="P:anaphase-promoting complex-dependent catabolic process"/>
    <property type="evidence" value="ECO:0007669"/>
    <property type="project" value="TreeGrafter"/>
</dbReference>
<evidence type="ECO:0000256" key="4">
    <source>
        <dbReference type="ARBA" id="ARBA00022776"/>
    </source>
</evidence>
<dbReference type="STRING" id="1745343.A0A2J6QH78"/>
<dbReference type="PANTHER" id="PTHR12830:SF9">
    <property type="entry name" value="ANAPHASE-PROMOTING COMPLEX SUBUNIT 5"/>
    <property type="match status" value="1"/>
</dbReference>
<dbReference type="InterPro" id="IPR026000">
    <property type="entry name" value="Apc5_dom"/>
</dbReference>
<proteinExistence type="inferred from homology"/>
<dbReference type="GO" id="GO:0045842">
    <property type="term" value="P:positive regulation of mitotic metaphase/anaphase transition"/>
    <property type="evidence" value="ECO:0007669"/>
    <property type="project" value="TreeGrafter"/>
</dbReference>
<keyword evidence="3" id="KW-0132">Cell division</keyword>
<dbReference type="UniPathway" id="UPA00143"/>
<evidence type="ECO:0000256" key="9">
    <source>
        <dbReference type="SAM" id="SignalP"/>
    </source>
</evidence>
<gene>
    <name evidence="11" type="ORF">NA56DRAFT_618454</name>
</gene>
<keyword evidence="9" id="KW-0732">Signal</keyword>
<sequence>MTRFLTPSKIGLLALVELYTDAIVPTSSTIPILSFVLNQLLPNNLKSQPRDLASLQALPFLLDLKAFETLLAAHPAASGLPGRSLWDHFLKKIWDIDSLDALHVFFARRSNLLAKSRDELKKDGEMGIPPPSEDMIILSRTSPFGSFVRRSKVEFERLRFGDALALWTGFKKWRHDSKTYWSRRNGALGRWVGDSALADGEEEWGMEATEMLELVAYGGLSLEDTDEGCVSSDDVEKLLEFQVEQMQKIGSRIPMEVKDKFRSILDESIMIPSLSHYLNFLDAWRSGDYPTSFDNLHRYFDYTMQNRDRLFYQYALMNLAVLQADFGCYDEAVAAMLETISTARENKDNPCLNFALNWMYHFGKAHPNIIKGTESTNMLGVEREGLAFLRIKAKETGMWTLWSSSLLSEAKLGMSNGESVASIFENILKSSHLIVDKNMKSMMGPQVAMYSALWQRLGVTQLSRQYCQVFLSCHARYALFDDTLRFTGRVAHLLSEKGHYDEAMEKMESLDENSLRSWKANQYWLNYRGILRLKRDLHRNNLDAADLLLSQLLQSSGADSDSELSFEINMLHIDYLIRRTDYGRAMAKVEQLAAAMKEDGDDINLRIKLLTMKALLQDKCGRPQKGFSVAVRAASIAWRARLIPALWDAMAVIANILTSLSEFRASVQILISVLPRALECENCSLNAQLYSFLVNAYMGMAGQCEKGSLKRKENLTRCLEFIDRAFNEYSSLEDIKGQCEMMAKKATIMRIVGENVLANDYASAYLDLKKEAALMA</sequence>
<dbReference type="AlphaFoldDB" id="A0A2J6QH78"/>
<reference evidence="11 12" key="1">
    <citation type="submission" date="2016-05" db="EMBL/GenBank/DDBJ databases">
        <title>A degradative enzymes factory behind the ericoid mycorrhizal symbiosis.</title>
        <authorList>
            <consortium name="DOE Joint Genome Institute"/>
            <person name="Martino E."/>
            <person name="Morin E."/>
            <person name="Grelet G."/>
            <person name="Kuo A."/>
            <person name="Kohler A."/>
            <person name="Daghino S."/>
            <person name="Barry K."/>
            <person name="Choi C."/>
            <person name="Cichocki N."/>
            <person name="Clum A."/>
            <person name="Copeland A."/>
            <person name="Hainaut M."/>
            <person name="Haridas S."/>
            <person name="Labutti K."/>
            <person name="Lindquist E."/>
            <person name="Lipzen A."/>
            <person name="Khouja H.-R."/>
            <person name="Murat C."/>
            <person name="Ohm R."/>
            <person name="Olson A."/>
            <person name="Spatafora J."/>
            <person name="Veneault-Fourrey C."/>
            <person name="Henrissat B."/>
            <person name="Grigoriev I."/>
            <person name="Martin F."/>
            <person name="Perotto S."/>
        </authorList>
    </citation>
    <scope>NUCLEOTIDE SEQUENCE [LARGE SCALE GENOMIC DNA]</scope>
    <source>
        <strain evidence="11 12">UAMH 7357</strain>
    </source>
</reference>
<keyword evidence="6" id="KW-0131">Cell cycle</keyword>
<dbReference type="InterPro" id="IPR011990">
    <property type="entry name" value="TPR-like_helical_dom_sf"/>
</dbReference>
<evidence type="ECO:0000313" key="12">
    <source>
        <dbReference type="Proteomes" id="UP000235672"/>
    </source>
</evidence>
<dbReference type="GO" id="GO:0051301">
    <property type="term" value="P:cell division"/>
    <property type="evidence" value="ECO:0007669"/>
    <property type="project" value="UniProtKB-KW"/>
</dbReference>
<feature type="chain" id="PRO_5014362454" description="Anaphase-promoting complex subunit 5" evidence="9">
    <location>
        <begin position="23"/>
        <end position="776"/>
    </location>
</feature>
<dbReference type="InterPro" id="IPR037679">
    <property type="entry name" value="Apc5"/>
</dbReference>
<keyword evidence="4" id="KW-0498">Mitosis</keyword>
<accession>A0A2J6QH78</accession>
<evidence type="ECO:0000256" key="6">
    <source>
        <dbReference type="ARBA" id="ARBA00023306"/>
    </source>
</evidence>
<evidence type="ECO:0000256" key="1">
    <source>
        <dbReference type="ARBA" id="ARBA00007450"/>
    </source>
</evidence>
<organism evidence="11 12">
    <name type="scientific">Hyaloscypha hepaticicola</name>
    <dbReference type="NCBI Taxonomy" id="2082293"/>
    <lineage>
        <taxon>Eukaryota</taxon>
        <taxon>Fungi</taxon>
        <taxon>Dikarya</taxon>
        <taxon>Ascomycota</taxon>
        <taxon>Pezizomycotina</taxon>
        <taxon>Leotiomycetes</taxon>
        <taxon>Helotiales</taxon>
        <taxon>Hyaloscyphaceae</taxon>
        <taxon>Hyaloscypha</taxon>
    </lineage>
</organism>
<evidence type="ECO:0000256" key="3">
    <source>
        <dbReference type="ARBA" id="ARBA00022618"/>
    </source>
</evidence>
<dbReference type="SUPFAM" id="SSF48452">
    <property type="entry name" value="TPR-like"/>
    <property type="match status" value="1"/>
</dbReference>
<dbReference type="Pfam" id="PF12862">
    <property type="entry name" value="ANAPC5"/>
    <property type="match status" value="1"/>
</dbReference>
<dbReference type="GO" id="GO:0070979">
    <property type="term" value="P:protein K11-linked ubiquitination"/>
    <property type="evidence" value="ECO:0007669"/>
    <property type="project" value="TreeGrafter"/>
</dbReference>
<comment type="similarity">
    <text evidence="1">Belongs to the APC5 family.</text>
</comment>
<evidence type="ECO:0000256" key="7">
    <source>
        <dbReference type="ARBA" id="ARBA00031069"/>
    </source>
</evidence>
<dbReference type="OrthoDB" id="2504561at2759"/>
<name>A0A2J6QH78_9HELO</name>
<evidence type="ECO:0000256" key="2">
    <source>
        <dbReference type="ARBA" id="ARBA00016066"/>
    </source>
</evidence>
<dbReference type="GO" id="GO:0005680">
    <property type="term" value="C:anaphase-promoting complex"/>
    <property type="evidence" value="ECO:0007669"/>
    <property type="project" value="InterPro"/>
</dbReference>